<name>A0ACB8DC62_DERSI</name>
<organism evidence="1 2">
    <name type="scientific">Dermacentor silvarum</name>
    <name type="common">Tick</name>
    <dbReference type="NCBI Taxonomy" id="543639"/>
    <lineage>
        <taxon>Eukaryota</taxon>
        <taxon>Metazoa</taxon>
        <taxon>Ecdysozoa</taxon>
        <taxon>Arthropoda</taxon>
        <taxon>Chelicerata</taxon>
        <taxon>Arachnida</taxon>
        <taxon>Acari</taxon>
        <taxon>Parasitiformes</taxon>
        <taxon>Ixodida</taxon>
        <taxon>Ixodoidea</taxon>
        <taxon>Ixodidae</taxon>
        <taxon>Rhipicephalinae</taxon>
        <taxon>Dermacentor</taxon>
    </lineage>
</organism>
<accession>A0ACB8DC62</accession>
<dbReference type="EMBL" id="CM023471">
    <property type="protein sequence ID" value="KAH7965593.1"/>
    <property type="molecule type" value="Genomic_DNA"/>
</dbReference>
<reference evidence="1" key="1">
    <citation type="submission" date="2020-05" db="EMBL/GenBank/DDBJ databases">
        <title>Large-scale comparative analyses of tick genomes elucidate their genetic diversity and vector capacities.</title>
        <authorList>
            <person name="Jia N."/>
            <person name="Wang J."/>
            <person name="Shi W."/>
            <person name="Du L."/>
            <person name="Sun Y."/>
            <person name="Zhan W."/>
            <person name="Jiang J."/>
            <person name="Wang Q."/>
            <person name="Zhang B."/>
            <person name="Ji P."/>
            <person name="Sakyi L.B."/>
            <person name="Cui X."/>
            <person name="Yuan T."/>
            <person name="Jiang B."/>
            <person name="Yang W."/>
            <person name="Lam T.T.-Y."/>
            <person name="Chang Q."/>
            <person name="Ding S."/>
            <person name="Wang X."/>
            <person name="Zhu J."/>
            <person name="Ruan X."/>
            <person name="Zhao L."/>
            <person name="Wei J."/>
            <person name="Que T."/>
            <person name="Du C."/>
            <person name="Cheng J."/>
            <person name="Dai P."/>
            <person name="Han X."/>
            <person name="Huang E."/>
            <person name="Gao Y."/>
            <person name="Liu J."/>
            <person name="Shao H."/>
            <person name="Ye R."/>
            <person name="Li L."/>
            <person name="Wei W."/>
            <person name="Wang X."/>
            <person name="Wang C."/>
            <person name="Yang T."/>
            <person name="Huo Q."/>
            <person name="Li W."/>
            <person name="Guo W."/>
            <person name="Chen H."/>
            <person name="Zhou L."/>
            <person name="Ni X."/>
            <person name="Tian J."/>
            <person name="Zhou Y."/>
            <person name="Sheng Y."/>
            <person name="Liu T."/>
            <person name="Pan Y."/>
            <person name="Xia L."/>
            <person name="Li J."/>
            <person name="Zhao F."/>
            <person name="Cao W."/>
        </authorList>
    </citation>
    <scope>NUCLEOTIDE SEQUENCE</scope>
    <source>
        <strain evidence="1">Dsil-2018</strain>
    </source>
</reference>
<evidence type="ECO:0000313" key="2">
    <source>
        <dbReference type="Proteomes" id="UP000821865"/>
    </source>
</evidence>
<keyword evidence="2" id="KW-1185">Reference proteome</keyword>
<protein>
    <submittedName>
        <fullName evidence="1">Uncharacterized protein</fullName>
    </submittedName>
</protein>
<proteinExistence type="predicted"/>
<gene>
    <name evidence="1" type="ORF">HPB49_008857</name>
</gene>
<comment type="caution">
    <text evidence="1">The sequence shown here is derived from an EMBL/GenBank/DDBJ whole genome shotgun (WGS) entry which is preliminary data.</text>
</comment>
<dbReference type="Proteomes" id="UP000821865">
    <property type="component" value="Chromosome 2"/>
</dbReference>
<evidence type="ECO:0000313" key="1">
    <source>
        <dbReference type="EMBL" id="KAH7965593.1"/>
    </source>
</evidence>
<sequence length="281" mass="30755">MRECLSLSLLVALCTAILADGASTTGGADDWREDLFLPGIKAQYPRQREELRQPFESSLKETHSSAATVAASEVGEKIIAPGTGFSGLLKPSDEDQFVPRHETWTYCAAFGAAGLFAALLIAYNVRRGHSRHPFVDDGDEVCHYSRLEGHGGDVSPKQDIAAVKSCDASDPDAERLVLQPLLEQAILGRTRRSQCHSTRGAGRTDHDERPAPKSLWSRIVRSSRELFVPEQFASGSTVQAGAVRPTPNHATTLSTLPTIASRVESLQEMTEVEKTLWWRTM</sequence>